<gene>
    <name evidence="1" type="ORF">DFH07DRAFT_767015</name>
</gene>
<dbReference type="AlphaFoldDB" id="A0AAD7K4J5"/>
<reference evidence="1" key="1">
    <citation type="submission" date="2023-03" db="EMBL/GenBank/DDBJ databases">
        <title>Massive genome expansion in bonnet fungi (Mycena s.s.) driven by repeated elements and novel gene families across ecological guilds.</title>
        <authorList>
            <consortium name="Lawrence Berkeley National Laboratory"/>
            <person name="Harder C.B."/>
            <person name="Miyauchi S."/>
            <person name="Viragh M."/>
            <person name="Kuo A."/>
            <person name="Thoen E."/>
            <person name="Andreopoulos B."/>
            <person name="Lu D."/>
            <person name="Skrede I."/>
            <person name="Drula E."/>
            <person name="Henrissat B."/>
            <person name="Morin E."/>
            <person name="Kohler A."/>
            <person name="Barry K."/>
            <person name="LaButti K."/>
            <person name="Morin E."/>
            <person name="Salamov A."/>
            <person name="Lipzen A."/>
            <person name="Mereny Z."/>
            <person name="Hegedus B."/>
            <person name="Baldrian P."/>
            <person name="Stursova M."/>
            <person name="Weitz H."/>
            <person name="Taylor A."/>
            <person name="Grigoriev I.V."/>
            <person name="Nagy L.G."/>
            <person name="Martin F."/>
            <person name="Kauserud H."/>
        </authorList>
    </citation>
    <scope>NUCLEOTIDE SEQUENCE</scope>
    <source>
        <strain evidence="1">CBHHK188m</strain>
    </source>
</reference>
<proteinExistence type="predicted"/>
<keyword evidence="2" id="KW-1185">Reference proteome</keyword>
<accession>A0AAD7K4J5</accession>
<organism evidence="1 2">
    <name type="scientific">Mycena maculata</name>
    <dbReference type="NCBI Taxonomy" id="230809"/>
    <lineage>
        <taxon>Eukaryota</taxon>
        <taxon>Fungi</taxon>
        <taxon>Dikarya</taxon>
        <taxon>Basidiomycota</taxon>
        <taxon>Agaricomycotina</taxon>
        <taxon>Agaricomycetes</taxon>
        <taxon>Agaricomycetidae</taxon>
        <taxon>Agaricales</taxon>
        <taxon>Marasmiineae</taxon>
        <taxon>Mycenaceae</taxon>
        <taxon>Mycena</taxon>
    </lineage>
</organism>
<name>A0AAD7K4J5_9AGAR</name>
<comment type="caution">
    <text evidence="1">The sequence shown here is derived from an EMBL/GenBank/DDBJ whole genome shotgun (WGS) entry which is preliminary data.</text>
</comment>
<protein>
    <submittedName>
        <fullName evidence="1">Uncharacterized protein</fullName>
    </submittedName>
</protein>
<dbReference type="Proteomes" id="UP001215280">
    <property type="component" value="Unassembled WGS sequence"/>
</dbReference>
<dbReference type="EMBL" id="JARJLG010000014">
    <property type="protein sequence ID" value="KAJ7775595.1"/>
    <property type="molecule type" value="Genomic_DNA"/>
</dbReference>
<sequence length="223" mass="24542">MASSSAPNTCLPMLPLATAPCRLPDLDLTQPASPLFGNTPLFKTTMSSGCLAVKEQQIRPRNILPLHRRRTAHLRACAIMWTHGPEAVYVLWTRIHAHVACAAVQWSAAQMQHRRERSKSGIAQDNVGVTLIPYNLYFIHGVPQESEVLAAMRNYRSLVTWNPGLRGWHRLVDLAMVGCGGSSVHPPSQMWCACNGGLRTTRSKCLLHAVRPAGFDRCTPAMG</sequence>
<evidence type="ECO:0000313" key="1">
    <source>
        <dbReference type="EMBL" id="KAJ7775595.1"/>
    </source>
</evidence>
<evidence type="ECO:0000313" key="2">
    <source>
        <dbReference type="Proteomes" id="UP001215280"/>
    </source>
</evidence>